<proteinExistence type="predicted"/>
<dbReference type="Proteomes" id="UP001152795">
    <property type="component" value="Unassembled WGS sequence"/>
</dbReference>
<protein>
    <submittedName>
        <fullName evidence="1">Uncharacterized protein</fullName>
    </submittedName>
</protein>
<accession>A0A7D9EZM5</accession>
<reference evidence="1" key="1">
    <citation type="submission" date="2020-04" db="EMBL/GenBank/DDBJ databases">
        <authorList>
            <person name="Alioto T."/>
            <person name="Alioto T."/>
            <person name="Gomez Garrido J."/>
        </authorList>
    </citation>
    <scope>NUCLEOTIDE SEQUENCE</scope>
    <source>
        <strain evidence="1">A484AB</strain>
    </source>
</reference>
<evidence type="ECO:0000313" key="2">
    <source>
        <dbReference type="Proteomes" id="UP001152795"/>
    </source>
</evidence>
<dbReference type="EMBL" id="CACRXK020010514">
    <property type="protein sequence ID" value="CAB4019540.1"/>
    <property type="molecule type" value="Genomic_DNA"/>
</dbReference>
<evidence type="ECO:0000313" key="1">
    <source>
        <dbReference type="EMBL" id="CAB4019540.1"/>
    </source>
</evidence>
<dbReference type="AlphaFoldDB" id="A0A7D9EZM5"/>
<keyword evidence="2" id="KW-1185">Reference proteome</keyword>
<gene>
    <name evidence="1" type="ORF">PACLA_8A071748</name>
</gene>
<organism evidence="1 2">
    <name type="scientific">Paramuricea clavata</name>
    <name type="common">Red gorgonian</name>
    <name type="synonym">Violescent sea-whip</name>
    <dbReference type="NCBI Taxonomy" id="317549"/>
    <lineage>
        <taxon>Eukaryota</taxon>
        <taxon>Metazoa</taxon>
        <taxon>Cnidaria</taxon>
        <taxon>Anthozoa</taxon>
        <taxon>Octocorallia</taxon>
        <taxon>Malacalcyonacea</taxon>
        <taxon>Plexauridae</taxon>
        <taxon>Paramuricea</taxon>
    </lineage>
</organism>
<comment type="caution">
    <text evidence="1">The sequence shown here is derived from an EMBL/GenBank/DDBJ whole genome shotgun (WGS) entry which is preliminary data.</text>
</comment>
<sequence length="184" mass="21081">METKLFSIILCLLVLEATGSSLKNQTSIQHRTENASARSLSTQPVTFTIFFDFFGYGRQLYNYIYSRVPLNEKGSQFAFLMIARSEAKRWEVPKRVGDYLNAYYLPSLKTAQVYPQDAQSNLVIAGVTYNNKPKSKDIPFHAEQKIINVMYIMDRFYERVYGKVCPWLILLGSAFDTCCGKGHD</sequence>
<name>A0A7D9EZM5_PARCT</name>
<feature type="non-terminal residue" evidence="1">
    <location>
        <position position="184"/>
    </location>
</feature>